<sequence>MGEHLDRRRQLKSRNSISELYLSLLLVVVSINPLQRYKGSAASVQTYSLRRTVCQRRFKCLHRRATSEPTPVVTLSYADRVLHERGLFYKSVFNP</sequence>
<organism evidence="1 2">
    <name type="scientific">Cirrhinus molitorella</name>
    <name type="common">mud carp</name>
    <dbReference type="NCBI Taxonomy" id="172907"/>
    <lineage>
        <taxon>Eukaryota</taxon>
        <taxon>Metazoa</taxon>
        <taxon>Chordata</taxon>
        <taxon>Craniata</taxon>
        <taxon>Vertebrata</taxon>
        <taxon>Euteleostomi</taxon>
        <taxon>Actinopterygii</taxon>
        <taxon>Neopterygii</taxon>
        <taxon>Teleostei</taxon>
        <taxon>Ostariophysi</taxon>
        <taxon>Cypriniformes</taxon>
        <taxon>Cyprinidae</taxon>
        <taxon>Labeoninae</taxon>
        <taxon>Labeonini</taxon>
        <taxon>Cirrhinus</taxon>
    </lineage>
</organism>
<dbReference type="EMBL" id="JAUYZG010000019">
    <property type="protein sequence ID" value="KAK2878924.1"/>
    <property type="molecule type" value="Genomic_DNA"/>
</dbReference>
<evidence type="ECO:0000313" key="1">
    <source>
        <dbReference type="EMBL" id="KAK2878924.1"/>
    </source>
</evidence>
<accession>A0AA88P7N1</accession>
<comment type="caution">
    <text evidence="1">The sequence shown here is derived from an EMBL/GenBank/DDBJ whole genome shotgun (WGS) entry which is preliminary data.</text>
</comment>
<dbReference type="Proteomes" id="UP001187343">
    <property type="component" value="Unassembled WGS sequence"/>
</dbReference>
<reference evidence="1" key="1">
    <citation type="submission" date="2023-08" db="EMBL/GenBank/DDBJ databases">
        <title>Chromosome-level Genome Assembly of mud carp (Cirrhinus molitorella).</title>
        <authorList>
            <person name="Liu H."/>
        </authorList>
    </citation>
    <scope>NUCLEOTIDE SEQUENCE</scope>
    <source>
        <strain evidence="1">Prfri</strain>
        <tissue evidence="1">Muscle</tissue>
    </source>
</reference>
<protein>
    <submittedName>
        <fullName evidence="1">Uncharacterized protein</fullName>
    </submittedName>
</protein>
<evidence type="ECO:0000313" key="2">
    <source>
        <dbReference type="Proteomes" id="UP001187343"/>
    </source>
</evidence>
<keyword evidence="2" id="KW-1185">Reference proteome</keyword>
<proteinExistence type="predicted"/>
<gene>
    <name evidence="1" type="ORF">Q8A67_019715</name>
</gene>
<dbReference type="AlphaFoldDB" id="A0AA88P7N1"/>
<name>A0AA88P7N1_9TELE</name>